<comment type="caution">
    <text evidence="11">The sequence shown here is derived from an EMBL/GenBank/DDBJ whole genome shotgun (WGS) entry which is preliminary data.</text>
</comment>
<evidence type="ECO:0000259" key="9">
    <source>
        <dbReference type="Pfam" id="PF00251"/>
    </source>
</evidence>
<reference evidence="11" key="1">
    <citation type="submission" date="2022-08" db="EMBL/GenBank/DDBJ databases">
        <authorList>
            <person name="Gutierrez-Valencia J."/>
        </authorList>
    </citation>
    <scope>NUCLEOTIDE SEQUENCE</scope>
</reference>
<dbReference type="SUPFAM" id="SSF75005">
    <property type="entry name" value="Arabinanase/levansucrase/invertase"/>
    <property type="match status" value="1"/>
</dbReference>
<comment type="subcellular location">
    <subcellularLocation>
        <location evidence="2">Vacuole</location>
    </subcellularLocation>
</comment>
<dbReference type="Proteomes" id="UP001154282">
    <property type="component" value="Unassembled WGS sequence"/>
</dbReference>
<dbReference type="InterPro" id="IPR013189">
    <property type="entry name" value="Glyco_hydro_32_C"/>
</dbReference>
<keyword evidence="5 7" id="KW-0378">Hydrolase</keyword>
<dbReference type="FunFam" id="2.115.10.20:FF:000001">
    <property type="entry name" value="Beta-fructofuranosidase, insoluble isoenzyme CWINV1"/>
    <property type="match status" value="1"/>
</dbReference>
<evidence type="ECO:0000256" key="2">
    <source>
        <dbReference type="ARBA" id="ARBA00004116"/>
    </source>
</evidence>
<dbReference type="Gene3D" id="2.60.120.560">
    <property type="entry name" value="Exo-inulinase, domain 1"/>
    <property type="match status" value="1"/>
</dbReference>
<dbReference type="GO" id="GO:0005975">
    <property type="term" value="P:carbohydrate metabolic process"/>
    <property type="evidence" value="ECO:0007669"/>
    <property type="project" value="InterPro"/>
</dbReference>
<dbReference type="GO" id="GO:0005773">
    <property type="term" value="C:vacuole"/>
    <property type="evidence" value="ECO:0007669"/>
    <property type="project" value="UniProtKB-SubCell"/>
</dbReference>
<accession>A0AAV0HR03</accession>
<dbReference type="InterPro" id="IPR050551">
    <property type="entry name" value="Fructan_Metab_Enzymes"/>
</dbReference>
<dbReference type="PANTHER" id="PTHR31953">
    <property type="entry name" value="BETA-FRUCTOFURANOSIDASE, INSOLUBLE ISOENZYME CWINV1-RELATED"/>
    <property type="match status" value="1"/>
</dbReference>
<name>A0AAV0HR03_9ROSI</name>
<feature type="chain" id="PRO_5043684471" evidence="8">
    <location>
        <begin position="20"/>
        <end position="593"/>
    </location>
</feature>
<evidence type="ECO:0000256" key="4">
    <source>
        <dbReference type="ARBA" id="ARBA00022554"/>
    </source>
</evidence>
<dbReference type="GO" id="GO:0004564">
    <property type="term" value="F:beta-fructofuranosidase activity"/>
    <property type="evidence" value="ECO:0007669"/>
    <property type="project" value="UniProtKB-EC"/>
</dbReference>
<dbReference type="SUPFAM" id="SSF49899">
    <property type="entry name" value="Concanavalin A-like lectins/glucanases"/>
    <property type="match status" value="1"/>
</dbReference>
<proteinExistence type="inferred from homology"/>
<comment type="catalytic activity">
    <reaction evidence="1">
        <text>Hydrolysis of terminal non-reducing beta-D-fructofuranoside residues in beta-D-fructofuranosides.</text>
        <dbReference type="EC" id="3.2.1.26"/>
    </reaction>
</comment>
<evidence type="ECO:0000313" key="12">
    <source>
        <dbReference type="Proteomes" id="UP001154282"/>
    </source>
</evidence>
<dbReference type="InterPro" id="IPR013148">
    <property type="entry name" value="Glyco_hydro_32_N"/>
</dbReference>
<evidence type="ECO:0000259" key="10">
    <source>
        <dbReference type="Pfam" id="PF08244"/>
    </source>
</evidence>
<keyword evidence="12" id="KW-1185">Reference proteome</keyword>
<keyword evidence="8" id="KW-0732">Signal</keyword>
<keyword evidence="6 7" id="KW-0326">Glycosidase</keyword>
<gene>
    <name evidence="11" type="ORF">LITE_LOCUS5590</name>
</gene>
<feature type="domain" description="Glycosyl hydrolase family 32 N-terminal" evidence="9">
    <location>
        <begin position="59"/>
        <end position="377"/>
    </location>
</feature>
<evidence type="ECO:0000256" key="5">
    <source>
        <dbReference type="ARBA" id="ARBA00022801"/>
    </source>
</evidence>
<dbReference type="CDD" id="cd18624">
    <property type="entry name" value="GH32_Fruct1-like"/>
    <property type="match status" value="1"/>
</dbReference>
<dbReference type="InterPro" id="IPR001362">
    <property type="entry name" value="Glyco_hydro_32"/>
</dbReference>
<evidence type="ECO:0000256" key="3">
    <source>
        <dbReference type="ARBA" id="ARBA00009902"/>
    </source>
</evidence>
<feature type="signal peptide" evidence="8">
    <location>
        <begin position="1"/>
        <end position="19"/>
    </location>
</feature>
<sequence>MEMLLILVVALSCCVLVHSHEAIGFCYPEFGSSECGVSEQLQQQQKLDREQQPHLPSFHFRPPQNWLNVATGPMWYNGVYHLFYQYNPEGPVFGDKMVWAHSVSHDMIHWVDLDLALSPTEQFDMRSCWSGSITILPGNIPVILYTGIDSNGVQVQNLAFPKNISDPFLEQWEKSPRNPIMTPPQGVAGDSFRDPTTAWQDPDGKWNVIVGGLINNEGIAFLYQSEDFVTWTKVEHPLYSSPGTGMWECLDFFPVFVNSSNGVDTSVVNPSVKHVLKISSFSNLHDYYVLGTYAPETSKYVPDTEYTGKSTDLRYDYGKLYASKTFFDKPKSRRILWGWANESDTMEDDIAKGWAGVQTIPREIWLHSSGKQLVQWPVKELNKLRGQHVQVLDEKLPSGSVFEVEGITASQADIEIEFELHSLEESAEFFDTTANDPQQLCSDSNASIQGKVGPFGLLALATEELNEHTAIYFRIFKGSNGFVVLMCSDQRRSSLRDGMDKTPYGAFLDIDPQHEKIALRTLIDHSIVESFGGGGKTCISSRVYPKLAINSEARLFVFNNGTVDVTISSLNAWSMNTAQMNRGRESYAELDEY</sequence>
<evidence type="ECO:0000256" key="1">
    <source>
        <dbReference type="ARBA" id="ARBA00000094"/>
    </source>
</evidence>
<evidence type="ECO:0000256" key="6">
    <source>
        <dbReference type="ARBA" id="ARBA00023295"/>
    </source>
</evidence>
<keyword evidence="4" id="KW-0926">Vacuole</keyword>
<organism evidence="11 12">
    <name type="scientific">Linum tenue</name>
    <dbReference type="NCBI Taxonomy" id="586396"/>
    <lineage>
        <taxon>Eukaryota</taxon>
        <taxon>Viridiplantae</taxon>
        <taxon>Streptophyta</taxon>
        <taxon>Embryophyta</taxon>
        <taxon>Tracheophyta</taxon>
        <taxon>Spermatophyta</taxon>
        <taxon>Magnoliopsida</taxon>
        <taxon>eudicotyledons</taxon>
        <taxon>Gunneridae</taxon>
        <taxon>Pentapetalae</taxon>
        <taxon>rosids</taxon>
        <taxon>fabids</taxon>
        <taxon>Malpighiales</taxon>
        <taxon>Linaceae</taxon>
        <taxon>Linum</taxon>
    </lineage>
</organism>
<comment type="similarity">
    <text evidence="3 7">Belongs to the glycosyl hydrolase 32 family.</text>
</comment>
<dbReference type="EMBL" id="CAMGYJ010000002">
    <property type="protein sequence ID" value="CAI0387734.1"/>
    <property type="molecule type" value="Genomic_DNA"/>
</dbReference>
<dbReference type="FunFam" id="2.60.120.560:FF:000002">
    <property type="entry name" value="Beta-fructofuranosidase, insoluble isoenzyme CWINV1"/>
    <property type="match status" value="1"/>
</dbReference>
<dbReference type="Pfam" id="PF08244">
    <property type="entry name" value="Glyco_hydro_32C"/>
    <property type="match status" value="1"/>
</dbReference>
<dbReference type="SMART" id="SM00640">
    <property type="entry name" value="Glyco_32"/>
    <property type="match status" value="1"/>
</dbReference>
<dbReference type="AlphaFoldDB" id="A0AAV0HR03"/>
<evidence type="ECO:0000256" key="7">
    <source>
        <dbReference type="RuleBase" id="RU362110"/>
    </source>
</evidence>
<dbReference type="InterPro" id="IPR023296">
    <property type="entry name" value="Glyco_hydro_beta-prop_sf"/>
</dbReference>
<dbReference type="InterPro" id="IPR013320">
    <property type="entry name" value="ConA-like_dom_sf"/>
</dbReference>
<feature type="domain" description="Glycosyl hydrolase family 32 C-terminal" evidence="10">
    <location>
        <begin position="381"/>
        <end position="574"/>
    </location>
</feature>
<dbReference type="Gene3D" id="2.115.10.20">
    <property type="entry name" value="Glycosyl hydrolase domain, family 43"/>
    <property type="match status" value="1"/>
</dbReference>
<evidence type="ECO:0000313" key="11">
    <source>
        <dbReference type="EMBL" id="CAI0387734.1"/>
    </source>
</evidence>
<dbReference type="Pfam" id="PF00251">
    <property type="entry name" value="Glyco_hydro_32N"/>
    <property type="match status" value="1"/>
</dbReference>
<protein>
    <submittedName>
        <fullName evidence="11">Uncharacterized protein</fullName>
    </submittedName>
</protein>
<evidence type="ECO:0000256" key="8">
    <source>
        <dbReference type="SAM" id="SignalP"/>
    </source>
</evidence>